<keyword evidence="2" id="KW-1185">Reference proteome</keyword>
<dbReference type="Proteomes" id="UP000053237">
    <property type="component" value="Unassembled WGS sequence"/>
</dbReference>
<evidence type="ECO:0000313" key="1">
    <source>
        <dbReference type="EMBL" id="CCI11325.1"/>
    </source>
</evidence>
<organism evidence="1 2">
    <name type="scientific">Albugo candida</name>
    <dbReference type="NCBI Taxonomy" id="65357"/>
    <lineage>
        <taxon>Eukaryota</taxon>
        <taxon>Sar</taxon>
        <taxon>Stramenopiles</taxon>
        <taxon>Oomycota</taxon>
        <taxon>Peronosporomycetes</taxon>
        <taxon>Albuginales</taxon>
        <taxon>Albuginaceae</taxon>
        <taxon>Albugo</taxon>
    </lineage>
</organism>
<accession>A0A024FW23</accession>
<dbReference type="AlphaFoldDB" id="A0A024FW23"/>
<comment type="caution">
    <text evidence="1">The sequence shown here is derived from an EMBL/GenBank/DDBJ whole genome shotgun (WGS) entry which is preliminary data.</text>
</comment>
<reference evidence="1 2" key="1">
    <citation type="submission" date="2012-05" db="EMBL/GenBank/DDBJ databases">
        <title>Recombination and specialization in a pathogen metapopulation.</title>
        <authorList>
            <person name="Gardiner A."/>
            <person name="Kemen E."/>
            <person name="Schultz-Larsen T."/>
            <person name="MacLean D."/>
            <person name="Van Oosterhout C."/>
            <person name="Jones J.D.G."/>
        </authorList>
    </citation>
    <scope>NUCLEOTIDE SEQUENCE [LARGE SCALE GENOMIC DNA]</scope>
    <source>
        <strain evidence="1 2">Ac Nc2</strain>
    </source>
</reference>
<evidence type="ECO:0000313" key="2">
    <source>
        <dbReference type="Proteomes" id="UP000053237"/>
    </source>
</evidence>
<name>A0A024FW23_9STRA</name>
<dbReference type="EMBL" id="CAIX01000940">
    <property type="protein sequence ID" value="CCI11325.1"/>
    <property type="molecule type" value="Genomic_DNA"/>
</dbReference>
<dbReference type="InParanoid" id="A0A024FW23"/>
<proteinExistence type="predicted"/>
<gene>
    <name evidence="1" type="ORF">BN9_127370</name>
</gene>
<protein>
    <submittedName>
        <fullName evidence="1">Uncharacterized protein</fullName>
    </submittedName>
</protein>
<sequence length="140" mass="16086">MGLQDEIKCEWRCGTLQGTHGSVRKSKVGIIGEFRRASKTWKCAKCIYQGAYGADMDIFLYVPQGMIVEKDEFQRLGVQQVGELVLQLQRSLYRLKQEARLLSKTIAFHIIAMGIRAMCHGNMSVEAELRVRWLIENLMY</sequence>